<protein>
    <submittedName>
        <fullName evidence="1">Uncharacterized protein</fullName>
    </submittedName>
</protein>
<comment type="caution">
    <text evidence="1">The sequence shown here is derived from an EMBL/GenBank/DDBJ whole genome shotgun (WGS) entry which is preliminary data.</text>
</comment>
<evidence type="ECO:0000313" key="2">
    <source>
        <dbReference type="Proteomes" id="UP001186104"/>
    </source>
</evidence>
<organism evidence="1 2">
    <name type="scientific">Rhodococcus cerastii</name>
    <dbReference type="NCBI Taxonomy" id="908616"/>
    <lineage>
        <taxon>Bacteria</taxon>
        <taxon>Bacillati</taxon>
        <taxon>Actinomycetota</taxon>
        <taxon>Actinomycetes</taxon>
        <taxon>Mycobacteriales</taxon>
        <taxon>Nocardiaceae</taxon>
        <taxon>Rhodococcus</taxon>
    </lineage>
</organism>
<accession>A0ABU4D7S2</accession>
<dbReference type="Proteomes" id="UP001186104">
    <property type="component" value="Unassembled WGS sequence"/>
</dbReference>
<proteinExistence type="predicted"/>
<keyword evidence="2" id="KW-1185">Reference proteome</keyword>
<dbReference type="EMBL" id="JAWLKF010000018">
    <property type="protein sequence ID" value="MDV6305359.1"/>
    <property type="molecule type" value="Genomic_DNA"/>
</dbReference>
<sequence length="81" mass="9082">MELLTDRVRATFVEARAAGVPAEVFGDVEAIATAMVAALPTSHPYDRLVGPFYDTAGLTKWLGVSHQQEYRREHHDRMQAR</sequence>
<name>A0ABU4D7S2_9NOCA</name>
<evidence type="ECO:0000313" key="1">
    <source>
        <dbReference type="EMBL" id="MDV6305359.1"/>
    </source>
</evidence>
<reference evidence="1 2" key="1">
    <citation type="submission" date="2023-10" db="EMBL/GenBank/DDBJ databases">
        <title>Development of a sustainable strategy for remediation of hydrocarbon-contaminated territories based on the waste exchange concept.</title>
        <authorList>
            <person name="Krivoruchko A."/>
        </authorList>
    </citation>
    <scope>NUCLEOTIDE SEQUENCE [LARGE SCALE GENOMIC DNA]</scope>
    <source>
        <strain evidence="1 2">IEGM 1327</strain>
    </source>
</reference>
<gene>
    <name evidence="1" type="ORF">R3P93_22575</name>
</gene>